<organism evidence="1 2">
    <name type="scientific">Diphasiastrum complanatum</name>
    <name type="common">Issler's clubmoss</name>
    <name type="synonym">Lycopodium complanatum</name>
    <dbReference type="NCBI Taxonomy" id="34168"/>
    <lineage>
        <taxon>Eukaryota</taxon>
        <taxon>Viridiplantae</taxon>
        <taxon>Streptophyta</taxon>
        <taxon>Embryophyta</taxon>
        <taxon>Tracheophyta</taxon>
        <taxon>Lycopodiopsida</taxon>
        <taxon>Lycopodiales</taxon>
        <taxon>Lycopodiaceae</taxon>
        <taxon>Lycopodioideae</taxon>
        <taxon>Diphasiastrum</taxon>
    </lineage>
</organism>
<accession>A0ACC2C0M2</accession>
<dbReference type="EMBL" id="CM055103">
    <property type="protein sequence ID" value="KAJ7535359.1"/>
    <property type="molecule type" value="Genomic_DNA"/>
</dbReference>
<name>A0ACC2C0M2_DIPCM</name>
<dbReference type="Proteomes" id="UP001162992">
    <property type="component" value="Chromosome 12"/>
</dbReference>
<protein>
    <submittedName>
        <fullName evidence="1">Uncharacterized protein</fullName>
    </submittedName>
</protein>
<keyword evidence="2" id="KW-1185">Reference proteome</keyword>
<comment type="caution">
    <text evidence="1">The sequence shown here is derived from an EMBL/GenBank/DDBJ whole genome shotgun (WGS) entry which is preliminary data.</text>
</comment>
<evidence type="ECO:0000313" key="1">
    <source>
        <dbReference type="EMBL" id="KAJ7535359.1"/>
    </source>
</evidence>
<reference evidence="2" key="1">
    <citation type="journal article" date="2024" name="Proc. Natl. Acad. Sci. U.S.A.">
        <title>Extraordinary preservation of gene collinearity over three hundred million years revealed in homosporous lycophytes.</title>
        <authorList>
            <person name="Li C."/>
            <person name="Wickell D."/>
            <person name="Kuo L.Y."/>
            <person name="Chen X."/>
            <person name="Nie B."/>
            <person name="Liao X."/>
            <person name="Peng D."/>
            <person name="Ji J."/>
            <person name="Jenkins J."/>
            <person name="Williams M."/>
            <person name="Shu S."/>
            <person name="Plott C."/>
            <person name="Barry K."/>
            <person name="Rajasekar S."/>
            <person name="Grimwood J."/>
            <person name="Han X."/>
            <person name="Sun S."/>
            <person name="Hou Z."/>
            <person name="He W."/>
            <person name="Dai G."/>
            <person name="Sun C."/>
            <person name="Schmutz J."/>
            <person name="Leebens-Mack J.H."/>
            <person name="Li F.W."/>
            <person name="Wang L."/>
        </authorList>
    </citation>
    <scope>NUCLEOTIDE SEQUENCE [LARGE SCALE GENOMIC DNA]</scope>
    <source>
        <strain evidence="2">cv. PW_Plant_1</strain>
    </source>
</reference>
<sequence>MADLGEGSSVIETPQRSLAAAGSKESTQLDGLNMDKSNSKSAVALVDSSSNKLGTEQGGIGTRTEKVGAAEEEKDESKDGFNRAEMYTDPLVGSVGLYERHVFLCYKDALSWPPHVEAADFDRLPRHLVAALRARKNDMPKKFLQTKLTICEGRDGSGSSNGDILIFPEMLKYGGLTHFDVDSFVEDVLVKGKHWIAGKPEHLTGSHIFVCAHANRDARCGYCGPLLIEKFKEEITKHSLDNEVFVRACSHVGGHKYAGNIIIYSPQGGAIAGHWYGYVTPNDVADLLEQHIGKGEIVERLWRGQMSLTEEEQKLAQNSRSQLEQCAGCMCGQSQDCSALEFPSNVLFEGDDNGKFAKADLEKVGQNGEQASEDKDSTSRTLKVEISPSRGGCRRNLASRLFETWELEDTIVATALIGAAVSVGLAYHFYRTSS</sequence>
<evidence type="ECO:0000313" key="2">
    <source>
        <dbReference type="Proteomes" id="UP001162992"/>
    </source>
</evidence>
<proteinExistence type="predicted"/>
<gene>
    <name evidence="1" type="ORF">O6H91_12G029700</name>
</gene>